<sequence length="371" mass="40438">MKILFVNTHYFLPQSRGGMANTLDQLCRGLADRGHTPGVLCAFLGSRDMFGLATRARIKVAAMATGIGAAHDAALSYPVWRAWHPVDVLPALAGREQPDIIVAMGGKVVQVIDAARQTGIPLLTQVHDVEFDWHGGDFAHIADVPVVANSQFTADAYRTAFGVDAQVIYPFMPLDQYRTDTHRRVVTFVNPLLRKGFRLGVEIAALCPELPFHFVGAIPDVDETGRELDRGMLALPNLTVEPFRGDMRDVYAQTRVLLAPSQWNEAYGRVINEAQVSGIPVLASTRGGIPEAAQDGGILLPADAPAERWATALRRMWNDETLYADLCAKAVHSASRPQLQAETQLDQHECALEAAINDHRAAHLSGCQLPA</sequence>
<dbReference type="Proteomes" id="UP001259803">
    <property type="component" value="Unassembled WGS sequence"/>
</dbReference>
<keyword evidence="2 4" id="KW-0808">Transferase</keyword>
<accession>A0ABU2ZHH2</accession>
<dbReference type="SUPFAM" id="SSF53756">
    <property type="entry name" value="UDP-Glycosyltransferase/glycogen phosphorylase"/>
    <property type="match status" value="1"/>
</dbReference>
<protein>
    <submittedName>
        <fullName evidence="4">Glycosyltransferase</fullName>
        <ecNumber evidence="4">2.4.-.-</ecNumber>
    </submittedName>
</protein>
<keyword evidence="5" id="KW-1185">Reference proteome</keyword>
<dbReference type="EMBL" id="JAVRHS010000003">
    <property type="protein sequence ID" value="MDT0575835.1"/>
    <property type="molecule type" value="Genomic_DNA"/>
</dbReference>
<dbReference type="Pfam" id="PF13692">
    <property type="entry name" value="Glyco_trans_1_4"/>
    <property type="match status" value="1"/>
</dbReference>
<keyword evidence="1 4" id="KW-0328">Glycosyltransferase</keyword>
<dbReference type="Gene3D" id="3.40.50.2000">
    <property type="entry name" value="Glycogen Phosphorylase B"/>
    <property type="match status" value="2"/>
</dbReference>
<organism evidence="4 5">
    <name type="scientific">Croceicoccus esteveae</name>
    <dbReference type="NCBI Taxonomy" id="3075597"/>
    <lineage>
        <taxon>Bacteria</taxon>
        <taxon>Pseudomonadati</taxon>
        <taxon>Pseudomonadota</taxon>
        <taxon>Alphaproteobacteria</taxon>
        <taxon>Sphingomonadales</taxon>
        <taxon>Erythrobacteraceae</taxon>
        <taxon>Croceicoccus</taxon>
    </lineage>
</organism>
<dbReference type="InterPro" id="IPR028098">
    <property type="entry name" value="Glyco_trans_4-like_N"/>
</dbReference>
<evidence type="ECO:0000256" key="2">
    <source>
        <dbReference type="ARBA" id="ARBA00022679"/>
    </source>
</evidence>
<dbReference type="RefSeq" id="WP_311340394.1">
    <property type="nucleotide sequence ID" value="NZ_JAVRHS010000003.1"/>
</dbReference>
<proteinExistence type="predicted"/>
<comment type="caution">
    <text evidence="4">The sequence shown here is derived from an EMBL/GenBank/DDBJ whole genome shotgun (WGS) entry which is preliminary data.</text>
</comment>
<dbReference type="Pfam" id="PF13439">
    <property type="entry name" value="Glyco_transf_4"/>
    <property type="match status" value="1"/>
</dbReference>
<gene>
    <name evidence="4" type="ORF">RM533_06515</name>
</gene>
<evidence type="ECO:0000313" key="4">
    <source>
        <dbReference type="EMBL" id="MDT0575835.1"/>
    </source>
</evidence>
<feature type="domain" description="Glycosyltransferase subfamily 4-like N-terminal" evidence="3">
    <location>
        <begin position="17"/>
        <end position="175"/>
    </location>
</feature>
<evidence type="ECO:0000259" key="3">
    <source>
        <dbReference type="Pfam" id="PF13439"/>
    </source>
</evidence>
<evidence type="ECO:0000313" key="5">
    <source>
        <dbReference type="Proteomes" id="UP001259803"/>
    </source>
</evidence>
<dbReference type="PANTHER" id="PTHR12526">
    <property type="entry name" value="GLYCOSYLTRANSFERASE"/>
    <property type="match status" value="1"/>
</dbReference>
<name>A0ABU2ZHH2_9SPHN</name>
<dbReference type="GO" id="GO:0016757">
    <property type="term" value="F:glycosyltransferase activity"/>
    <property type="evidence" value="ECO:0007669"/>
    <property type="project" value="UniProtKB-KW"/>
</dbReference>
<dbReference type="EC" id="2.4.-.-" evidence="4"/>
<reference evidence="4 5" key="1">
    <citation type="submission" date="2023-09" db="EMBL/GenBank/DDBJ databases">
        <authorList>
            <person name="Rey-Velasco X."/>
        </authorList>
    </citation>
    <scope>NUCLEOTIDE SEQUENCE [LARGE SCALE GENOMIC DNA]</scope>
    <source>
        <strain evidence="4 5">F390</strain>
    </source>
</reference>
<dbReference type="PANTHER" id="PTHR12526:SF510">
    <property type="entry name" value="D-INOSITOL 3-PHOSPHATE GLYCOSYLTRANSFERASE"/>
    <property type="match status" value="1"/>
</dbReference>
<evidence type="ECO:0000256" key="1">
    <source>
        <dbReference type="ARBA" id="ARBA00022676"/>
    </source>
</evidence>